<protein>
    <recommendedName>
        <fullName evidence="3">50S ribosomal protein L15</fullName>
    </recommendedName>
</protein>
<gene>
    <name evidence="1" type="ORF">UX86_C0050G0001</name>
</gene>
<evidence type="ECO:0008006" key="3">
    <source>
        <dbReference type="Google" id="ProtNLM"/>
    </source>
</evidence>
<evidence type="ECO:0000313" key="2">
    <source>
        <dbReference type="Proteomes" id="UP000034502"/>
    </source>
</evidence>
<evidence type="ECO:0000313" key="1">
    <source>
        <dbReference type="EMBL" id="KKU62354.1"/>
    </source>
</evidence>
<sequence>KKALTVQAPISKNAAEKVTAAGGKIIENG</sequence>
<reference evidence="1 2" key="1">
    <citation type="journal article" date="2015" name="Nature">
        <title>rRNA introns, odd ribosomes, and small enigmatic genomes across a large radiation of phyla.</title>
        <authorList>
            <person name="Brown C.T."/>
            <person name="Hug L.A."/>
            <person name="Thomas B.C."/>
            <person name="Sharon I."/>
            <person name="Castelle C.J."/>
            <person name="Singh A."/>
            <person name="Wilkins M.J."/>
            <person name="Williams K.H."/>
            <person name="Banfield J.F."/>
        </authorList>
    </citation>
    <scope>NUCLEOTIDE SEQUENCE [LARGE SCALE GENOMIC DNA]</scope>
</reference>
<accession>A0A0G1RYH1</accession>
<dbReference type="AlphaFoldDB" id="A0A0G1RYH1"/>
<dbReference type="Proteomes" id="UP000034502">
    <property type="component" value="Unassembled WGS sequence"/>
</dbReference>
<organism evidence="1 2">
    <name type="scientific">Candidatus Amesbacteria bacterium GW2011_GWC1_47_15</name>
    <dbReference type="NCBI Taxonomy" id="1618364"/>
    <lineage>
        <taxon>Bacteria</taxon>
        <taxon>Candidatus Amesiibacteriota</taxon>
    </lineage>
</organism>
<dbReference type="STRING" id="1618364.UX86_C0050G0001"/>
<dbReference type="EMBL" id="LCNU01000050">
    <property type="protein sequence ID" value="KKU62354.1"/>
    <property type="molecule type" value="Genomic_DNA"/>
</dbReference>
<feature type="non-terminal residue" evidence="1">
    <location>
        <position position="1"/>
    </location>
</feature>
<name>A0A0G1RYH1_9BACT</name>
<comment type="caution">
    <text evidence="1">The sequence shown here is derived from an EMBL/GenBank/DDBJ whole genome shotgun (WGS) entry which is preliminary data.</text>
</comment>
<proteinExistence type="predicted"/>